<sequence>MTKQHKQVFFVLLCFAENNLSIGHGKQPLFNQAIKYEVDWSCFLRQQALIFSSVDWRDHLQI</sequence>
<accession>A0A0V0SL66</accession>
<protein>
    <submittedName>
        <fullName evidence="1">Uncharacterized protein</fullName>
    </submittedName>
</protein>
<keyword evidence="2" id="KW-1185">Reference proteome</keyword>
<evidence type="ECO:0000313" key="1">
    <source>
        <dbReference type="EMBL" id="KRX27450.1"/>
    </source>
</evidence>
<gene>
    <name evidence="1" type="ORF">T07_13437</name>
</gene>
<organism evidence="1 2">
    <name type="scientific">Trichinella nelsoni</name>
    <dbReference type="NCBI Taxonomy" id="6336"/>
    <lineage>
        <taxon>Eukaryota</taxon>
        <taxon>Metazoa</taxon>
        <taxon>Ecdysozoa</taxon>
        <taxon>Nematoda</taxon>
        <taxon>Enoplea</taxon>
        <taxon>Dorylaimia</taxon>
        <taxon>Trichinellida</taxon>
        <taxon>Trichinellidae</taxon>
        <taxon>Trichinella</taxon>
    </lineage>
</organism>
<name>A0A0V0SL66_9BILA</name>
<evidence type="ECO:0000313" key="2">
    <source>
        <dbReference type="Proteomes" id="UP000054630"/>
    </source>
</evidence>
<comment type="caution">
    <text evidence="1">The sequence shown here is derived from an EMBL/GenBank/DDBJ whole genome shotgun (WGS) entry which is preliminary data.</text>
</comment>
<dbReference type="EMBL" id="JYDL01000003">
    <property type="protein sequence ID" value="KRX27450.1"/>
    <property type="molecule type" value="Genomic_DNA"/>
</dbReference>
<reference evidence="1 2" key="1">
    <citation type="submission" date="2015-01" db="EMBL/GenBank/DDBJ databases">
        <title>Evolution of Trichinella species and genotypes.</title>
        <authorList>
            <person name="Korhonen P.K."/>
            <person name="Edoardo P."/>
            <person name="Giuseppe L.R."/>
            <person name="Gasser R.B."/>
        </authorList>
    </citation>
    <scope>NUCLEOTIDE SEQUENCE [LARGE SCALE GENOMIC DNA]</scope>
    <source>
        <strain evidence="1">ISS37</strain>
    </source>
</reference>
<dbReference type="Proteomes" id="UP000054630">
    <property type="component" value="Unassembled WGS sequence"/>
</dbReference>
<dbReference type="AlphaFoldDB" id="A0A0V0SL66"/>
<proteinExistence type="predicted"/>